<dbReference type="SFLD" id="SFLDG01129">
    <property type="entry name" value="C1.5:_HAD__Beta-PGM__Phosphata"/>
    <property type="match status" value="1"/>
</dbReference>
<dbReference type="RefSeq" id="WP_103465156.1">
    <property type="nucleotide sequence ID" value="NZ_PPXC01000005.1"/>
</dbReference>
<comment type="caution">
    <text evidence="1">The sequence shown here is derived from an EMBL/GenBank/DDBJ whole genome shotgun (WGS) entry which is preliminary data.</text>
</comment>
<dbReference type="InterPro" id="IPR022468">
    <property type="entry name" value="PhnX-like"/>
</dbReference>
<dbReference type="InterPro" id="IPR023214">
    <property type="entry name" value="HAD_sf"/>
</dbReference>
<dbReference type="AlphaFoldDB" id="A0A2S3ZX10"/>
<gene>
    <name evidence="1" type="ORF">CVS27_07700</name>
</gene>
<dbReference type="InterPro" id="IPR023198">
    <property type="entry name" value="PGP-like_dom2"/>
</dbReference>
<dbReference type="GO" id="GO:0008967">
    <property type="term" value="F:phosphoglycolate phosphatase activity"/>
    <property type="evidence" value="ECO:0007669"/>
    <property type="project" value="TreeGrafter"/>
</dbReference>
<evidence type="ECO:0000313" key="2">
    <source>
        <dbReference type="Proteomes" id="UP000237061"/>
    </source>
</evidence>
<organism evidence="1 2">
    <name type="scientific">Arthrobacter glacialis</name>
    <dbReference type="NCBI Taxonomy" id="1664"/>
    <lineage>
        <taxon>Bacteria</taxon>
        <taxon>Bacillati</taxon>
        <taxon>Actinomycetota</taxon>
        <taxon>Actinomycetes</taxon>
        <taxon>Micrococcales</taxon>
        <taxon>Micrococcaceae</taxon>
        <taxon>Arthrobacter</taxon>
    </lineage>
</organism>
<dbReference type="EMBL" id="PPXC01000005">
    <property type="protein sequence ID" value="POH73801.1"/>
    <property type="molecule type" value="Genomic_DNA"/>
</dbReference>
<dbReference type="Gene3D" id="1.10.150.240">
    <property type="entry name" value="Putative phosphatase, domain 2"/>
    <property type="match status" value="1"/>
</dbReference>
<dbReference type="SUPFAM" id="SSF56784">
    <property type="entry name" value="HAD-like"/>
    <property type="match status" value="1"/>
</dbReference>
<evidence type="ECO:0000313" key="1">
    <source>
        <dbReference type="EMBL" id="POH73801.1"/>
    </source>
</evidence>
<dbReference type="Proteomes" id="UP000237061">
    <property type="component" value="Unassembled WGS sequence"/>
</dbReference>
<name>A0A2S3ZX10_ARTGL</name>
<dbReference type="PANTHER" id="PTHR43434:SF19">
    <property type="entry name" value="PHOSPHONOACETALDEHYDE HYDROLASE"/>
    <property type="match status" value="1"/>
</dbReference>
<dbReference type="Gene3D" id="3.40.50.1000">
    <property type="entry name" value="HAD superfamily/HAD-like"/>
    <property type="match status" value="1"/>
</dbReference>
<dbReference type="InterPro" id="IPR036412">
    <property type="entry name" value="HAD-like_sf"/>
</dbReference>
<dbReference type="InterPro" id="IPR050155">
    <property type="entry name" value="HAD-like_hydrolase_sf"/>
</dbReference>
<dbReference type="GO" id="GO:0006281">
    <property type="term" value="P:DNA repair"/>
    <property type="evidence" value="ECO:0007669"/>
    <property type="project" value="TreeGrafter"/>
</dbReference>
<reference evidence="1 2" key="1">
    <citation type="submission" date="2018-01" db="EMBL/GenBank/DDBJ databases">
        <title>Arthrobacter sp. nov., from glaciers in China.</title>
        <authorList>
            <person name="Liu Q."/>
            <person name="Xin Y.-H."/>
        </authorList>
    </citation>
    <scope>NUCLEOTIDE SEQUENCE [LARGE SCALE GENOMIC DNA]</scope>
    <source>
        <strain evidence="1 2">HLT2-12-2</strain>
    </source>
</reference>
<dbReference type="SFLD" id="SFLDS00003">
    <property type="entry name" value="Haloacid_Dehalogenase"/>
    <property type="match status" value="1"/>
</dbReference>
<dbReference type="NCBIfam" id="TIGR03351">
    <property type="entry name" value="PhnX-like"/>
    <property type="match status" value="1"/>
</dbReference>
<proteinExistence type="predicted"/>
<accession>A0A2S3ZX10</accession>
<protein>
    <submittedName>
        <fullName evidence="1">HAD family hydrolase</fullName>
    </submittedName>
</protein>
<dbReference type="PANTHER" id="PTHR43434">
    <property type="entry name" value="PHOSPHOGLYCOLATE PHOSPHATASE"/>
    <property type="match status" value="1"/>
</dbReference>
<keyword evidence="2" id="KW-1185">Reference proteome</keyword>
<keyword evidence="1" id="KW-0378">Hydrolase</keyword>
<dbReference type="Pfam" id="PF00702">
    <property type="entry name" value="Hydrolase"/>
    <property type="match status" value="1"/>
</dbReference>
<dbReference type="GO" id="GO:0005829">
    <property type="term" value="C:cytosol"/>
    <property type="evidence" value="ECO:0007669"/>
    <property type="project" value="TreeGrafter"/>
</dbReference>
<sequence>MIELAVFDMAGTTVDDHGIVYVALQDAVEETGAPVATADLQEWMGADKVSAITALMALGGQEATQQRVAAAFVRFRELLVERYAATPPVALPGVAAAIATLRERGIKVALTTGFDDDVAHPLLESLGWAVGADAGSTVDAVVTTSDVSAGRPAPYMIHRAMEKTGVINVRKVLAAGDTVVDVQAGRNAGGISVGVLTGKLSRDDLAAHSHDYILTGVVEVPELAETQRPA</sequence>